<sequence length="119" mass="12795">MPRTREQPYCRPPPATAHPKLAFAFQTHGRVGPSSYGGKVEGVGLVLGSCAPPPPPSSASMDTVLVFPLIFVPTVSRNVFIHNAFPAAGVATTTGVVHPRDTWYPPHHSALFFIHIQTQ</sequence>
<evidence type="ECO:0000313" key="1">
    <source>
        <dbReference type="EMBL" id="MPC19568.1"/>
    </source>
</evidence>
<evidence type="ECO:0000313" key="2">
    <source>
        <dbReference type="Proteomes" id="UP000324222"/>
    </source>
</evidence>
<proteinExistence type="predicted"/>
<reference evidence="1 2" key="1">
    <citation type="submission" date="2019-05" db="EMBL/GenBank/DDBJ databases">
        <title>Another draft genome of Portunus trituberculatus and its Hox gene families provides insights of decapod evolution.</title>
        <authorList>
            <person name="Jeong J.-H."/>
            <person name="Song I."/>
            <person name="Kim S."/>
            <person name="Choi T."/>
            <person name="Kim D."/>
            <person name="Ryu S."/>
            <person name="Kim W."/>
        </authorList>
    </citation>
    <scope>NUCLEOTIDE SEQUENCE [LARGE SCALE GENOMIC DNA]</scope>
    <source>
        <tissue evidence="1">Muscle</tissue>
    </source>
</reference>
<gene>
    <name evidence="1" type="ORF">E2C01_012487</name>
</gene>
<name>A0A5B7DE46_PORTR</name>
<dbReference type="EMBL" id="VSRR010000781">
    <property type="protein sequence ID" value="MPC19568.1"/>
    <property type="molecule type" value="Genomic_DNA"/>
</dbReference>
<keyword evidence="2" id="KW-1185">Reference proteome</keyword>
<protein>
    <submittedName>
        <fullName evidence="1">Uncharacterized protein</fullName>
    </submittedName>
</protein>
<accession>A0A5B7DE46</accession>
<organism evidence="1 2">
    <name type="scientific">Portunus trituberculatus</name>
    <name type="common">Swimming crab</name>
    <name type="synonym">Neptunus trituberculatus</name>
    <dbReference type="NCBI Taxonomy" id="210409"/>
    <lineage>
        <taxon>Eukaryota</taxon>
        <taxon>Metazoa</taxon>
        <taxon>Ecdysozoa</taxon>
        <taxon>Arthropoda</taxon>
        <taxon>Crustacea</taxon>
        <taxon>Multicrustacea</taxon>
        <taxon>Malacostraca</taxon>
        <taxon>Eumalacostraca</taxon>
        <taxon>Eucarida</taxon>
        <taxon>Decapoda</taxon>
        <taxon>Pleocyemata</taxon>
        <taxon>Brachyura</taxon>
        <taxon>Eubrachyura</taxon>
        <taxon>Portunoidea</taxon>
        <taxon>Portunidae</taxon>
        <taxon>Portuninae</taxon>
        <taxon>Portunus</taxon>
    </lineage>
</organism>
<dbReference type="AlphaFoldDB" id="A0A5B7DE46"/>
<comment type="caution">
    <text evidence="1">The sequence shown here is derived from an EMBL/GenBank/DDBJ whole genome shotgun (WGS) entry which is preliminary data.</text>
</comment>
<dbReference type="Proteomes" id="UP000324222">
    <property type="component" value="Unassembled WGS sequence"/>
</dbReference>